<evidence type="ECO:0000313" key="2">
    <source>
        <dbReference type="EMBL" id="CAK9115260.1"/>
    </source>
</evidence>
<feature type="non-terminal residue" evidence="1">
    <location>
        <position position="1"/>
    </location>
</feature>
<reference evidence="1 3" key="1">
    <citation type="submission" date="2024-02" db="EMBL/GenBank/DDBJ databases">
        <authorList>
            <person name="Chen Y."/>
            <person name="Shah S."/>
            <person name="Dougan E. K."/>
            <person name="Thang M."/>
            <person name="Chan C."/>
        </authorList>
    </citation>
    <scope>NUCLEOTIDE SEQUENCE [LARGE SCALE GENOMIC DNA]</scope>
</reference>
<dbReference type="EMBL" id="CAXAMN010028028">
    <property type="protein sequence ID" value="CAK9114626.1"/>
    <property type="molecule type" value="Genomic_DNA"/>
</dbReference>
<dbReference type="EMBL" id="CAXAMN010028139">
    <property type="protein sequence ID" value="CAK9115260.1"/>
    <property type="molecule type" value="Genomic_DNA"/>
</dbReference>
<evidence type="ECO:0000313" key="1">
    <source>
        <dbReference type="EMBL" id="CAK9114626.1"/>
    </source>
</evidence>
<organism evidence="1 3">
    <name type="scientific">Durusdinium trenchii</name>
    <dbReference type="NCBI Taxonomy" id="1381693"/>
    <lineage>
        <taxon>Eukaryota</taxon>
        <taxon>Sar</taxon>
        <taxon>Alveolata</taxon>
        <taxon>Dinophyceae</taxon>
        <taxon>Suessiales</taxon>
        <taxon>Symbiodiniaceae</taxon>
        <taxon>Durusdinium</taxon>
    </lineage>
</organism>
<dbReference type="Proteomes" id="UP001642484">
    <property type="component" value="Unassembled WGS sequence"/>
</dbReference>
<accession>A0ABP0SQE6</accession>
<comment type="caution">
    <text evidence="1">The sequence shown here is derived from an EMBL/GenBank/DDBJ whole genome shotgun (WGS) entry which is preliminary data.</text>
</comment>
<name>A0ABP0SQE6_9DINO</name>
<protein>
    <submittedName>
        <fullName evidence="1">Uncharacterized protein</fullName>
    </submittedName>
</protein>
<keyword evidence="3" id="KW-1185">Reference proteome</keyword>
<sequence>GMGYLARLASKGPGTLLLRAPPCSSWTRVSRGTTWRTMLNPMGLSYAFVESANLTISRLTLILLVAECVQCCWMVEQPTGSSDTMPYHPRLSWFMNQAVYAP</sequence>
<gene>
    <name evidence="1" type="ORF">CCMP2556_LOCUS52992</name>
    <name evidence="2" type="ORF">CCMP2556_LOCUS53266</name>
</gene>
<evidence type="ECO:0000313" key="3">
    <source>
        <dbReference type="Proteomes" id="UP001642484"/>
    </source>
</evidence>
<proteinExistence type="predicted"/>